<protein>
    <submittedName>
        <fullName evidence="2">Putative HNH endonuclease</fullName>
    </submittedName>
</protein>
<dbReference type="GO" id="GO:0004519">
    <property type="term" value="F:endonuclease activity"/>
    <property type="evidence" value="ECO:0007669"/>
    <property type="project" value="UniProtKB-KW"/>
</dbReference>
<keyword evidence="2" id="KW-0378">Hydrolase</keyword>
<feature type="region of interest" description="Disordered" evidence="1">
    <location>
        <begin position="17"/>
        <end position="67"/>
    </location>
</feature>
<organism evidence="2">
    <name type="scientific">viral metagenome</name>
    <dbReference type="NCBI Taxonomy" id="1070528"/>
    <lineage>
        <taxon>unclassified sequences</taxon>
        <taxon>metagenomes</taxon>
        <taxon>organismal metagenomes</taxon>
    </lineage>
</organism>
<reference evidence="2" key="1">
    <citation type="submission" date="2020-03" db="EMBL/GenBank/DDBJ databases">
        <title>The deep terrestrial virosphere.</title>
        <authorList>
            <person name="Holmfeldt K."/>
            <person name="Nilsson E."/>
            <person name="Simone D."/>
            <person name="Lopez-Fernandez M."/>
            <person name="Wu X."/>
            <person name="de Brujin I."/>
            <person name="Lundin D."/>
            <person name="Andersson A."/>
            <person name="Bertilsson S."/>
            <person name="Dopson M."/>
        </authorList>
    </citation>
    <scope>NUCLEOTIDE SEQUENCE</scope>
    <source>
        <strain evidence="2">MM415A04514</strain>
    </source>
</reference>
<dbReference type="EMBL" id="MT141714">
    <property type="protein sequence ID" value="QJA69537.1"/>
    <property type="molecule type" value="Genomic_DNA"/>
</dbReference>
<keyword evidence="2" id="KW-0540">Nuclease</keyword>
<keyword evidence="2" id="KW-0255">Endonuclease</keyword>
<evidence type="ECO:0000313" key="2">
    <source>
        <dbReference type="EMBL" id="QJA69537.1"/>
    </source>
</evidence>
<dbReference type="AlphaFoldDB" id="A0A6M3JL13"/>
<gene>
    <name evidence="2" type="ORF">MM415A04514_0006</name>
</gene>
<name>A0A6M3JL13_9ZZZZ</name>
<proteinExistence type="predicted"/>
<evidence type="ECO:0000256" key="1">
    <source>
        <dbReference type="SAM" id="MobiDB-lite"/>
    </source>
</evidence>
<sequence>MLDKLIKAENKKAYMRRYNERNKDKKKEYNKEYWDQNKDKIKEQQEEYRENNIKKRREHGKEYYKSNKDKIKEYQQKYRENNVEKIKEYRENNIDKIKEYSNSSTSYKTYAHQISYAEEVRQDPENEKLLQVKCTYCKEWFNPSMASIQSRIKALEGRTEGECRLYCSDECKKLCPVYGQIKYPKDQKPYLPPRDTQAQWADMVKGRDEYKCVKCGSTEGLIAHHIEGIQWNPIESADIDIGVTLCKKCEREVHSIEGCSYYDMRCPT</sequence>
<accession>A0A6M3JL13</accession>